<keyword evidence="3" id="KW-1185">Reference proteome</keyword>
<organism evidence="2 3">
    <name type="scientific">Penicillium camemberti (strain FM 013)</name>
    <dbReference type="NCBI Taxonomy" id="1429867"/>
    <lineage>
        <taxon>Eukaryota</taxon>
        <taxon>Fungi</taxon>
        <taxon>Dikarya</taxon>
        <taxon>Ascomycota</taxon>
        <taxon>Pezizomycotina</taxon>
        <taxon>Eurotiomycetes</taxon>
        <taxon>Eurotiomycetidae</taxon>
        <taxon>Eurotiales</taxon>
        <taxon>Aspergillaceae</taxon>
        <taxon>Penicillium</taxon>
    </lineage>
</organism>
<evidence type="ECO:0000313" key="2">
    <source>
        <dbReference type="EMBL" id="CRL19460.1"/>
    </source>
</evidence>
<dbReference type="EMBL" id="HG793136">
    <property type="protein sequence ID" value="CRL19460.1"/>
    <property type="molecule type" value="Genomic_DNA"/>
</dbReference>
<evidence type="ECO:0000256" key="1">
    <source>
        <dbReference type="SAM" id="MobiDB-lite"/>
    </source>
</evidence>
<reference evidence="2 3" key="1">
    <citation type="journal article" date="2014" name="Nat. Commun.">
        <title>Multiple recent horizontal transfers of a large genomic region in cheese making fungi.</title>
        <authorList>
            <person name="Cheeseman K."/>
            <person name="Ropars J."/>
            <person name="Renault P."/>
            <person name="Dupont J."/>
            <person name="Gouzy J."/>
            <person name="Branca A."/>
            <person name="Abraham A.L."/>
            <person name="Ceppi M."/>
            <person name="Conseiller E."/>
            <person name="Debuchy R."/>
            <person name="Malagnac F."/>
            <person name="Goarin A."/>
            <person name="Silar P."/>
            <person name="Lacoste S."/>
            <person name="Sallet E."/>
            <person name="Bensimon A."/>
            <person name="Giraud T."/>
            <person name="Brygoo Y."/>
        </authorList>
    </citation>
    <scope>NUCLEOTIDE SEQUENCE [LARGE SCALE GENOMIC DNA]</scope>
    <source>
        <strain evidence="3">FM 013</strain>
    </source>
</reference>
<evidence type="ECO:0000313" key="3">
    <source>
        <dbReference type="Proteomes" id="UP000053732"/>
    </source>
</evidence>
<name>A0A0G4NZG6_PENC3</name>
<gene>
    <name evidence="2" type="ORF">PCAMFM013_S003g000251</name>
</gene>
<dbReference type="Proteomes" id="UP000053732">
    <property type="component" value="Unassembled WGS sequence"/>
</dbReference>
<protein>
    <submittedName>
        <fullName evidence="2">Str. FM013</fullName>
    </submittedName>
</protein>
<accession>A0A0G4NZG6</accession>
<sequence length="56" mass="6309">MFPLFHAKPMFARHGMHGFAELNGFIRQPSACGAATVHSMQRKSHDMEMRAQPTLP</sequence>
<proteinExistence type="predicted"/>
<feature type="region of interest" description="Disordered" evidence="1">
    <location>
        <begin position="36"/>
        <end position="56"/>
    </location>
</feature>
<dbReference type="AlphaFoldDB" id="A0A0G4NZG6"/>